<dbReference type="CDD" id="cd18793">
    <property type="entry name" value="SF2_C_SNF"/>
    <property type="match status" value="1"/>
</dbReference>
<dbReference type="InterPro" id="IPR014001">
    <property type="entry name" value="Helicase_ATP-bd"/>
</dbReference>
<dbReference type="PANTHER" id="PTHR10799">
    <property type="entry name" value="SNF2/RAD54 HELICASE FAMILY"/>
    <property type="match status" value="1"/>
</dbReference>
<dbReference type="InterPro" id="IPR000330">
    <property type="entry name" value="SNF2_N"/>
</dbReference>
<evidence type="ECO:0000259" key="4">
    <source>
        <dbReference type="PROSITE" id="PS51192"/>
    </source>
</evidence>
<keyword evidence="7" id="KW-1185">Reference proteome</keyword>
<dbReference type="GO" id="GO:0016787">
    <property type="term" value="F:hydrolase activity"/>
    <property type="evidence" value="ECO:0007669"/>
    <property type="project" value="UniProtKB-KW"/>
</dbReference>
<keyword evidence="2" id="KW-0862">Zinc</keyword>
<dbReference type="InterPro" id="IPR027417">
    <property type="entry name" value="P-loop_NTPase"/>
</dbReference>
<dbReference type="InterPro" id="IPR049730">
    <property type="entry name" value="SNF2/RAD54-like_C"/>
</dbReference>
<dbReference type="SUPFAM" id="SSF52540">
    <property type="entry name" value="P-loop containing nucleoside triphosphate hydrolases"/>
    <property type="match status" value="2"/>
</dbReference>
<dbReference type="GO" id="GO:0008270">
    <property type="term" value="F:zinc ion binding"/>
    <property type="evidence" value="ECO:0007669"/>
    <property type="project" value="UniProtKB-KW"/>
</dbReference>
<dbReference type="GO" id="GO:0004386">
    <property type="term" value="F:helicase activity"/>
    <property type="evidence" value="ECO:0007669"/>
    <property type="project" value="UniProtKB-KW"/>
</dbReference>
<reference evidence="7" key="1">
    <citation type="submission" date="2015-08" db="EMBL/GenBank/DDBJ databases">
        <title>Genome sequencing project for genomic taxonomy and phylogenomics of Bacillus-like bacteria.</title>
        <authorList>
            <person name="Liu B."/>
            <person name="Wang J."/>
            <person name="Zhu Y."/>
            <person name="Liu G."/>
            <person name="Chen Q."/>
            <person name="Chen Z."/>
            <person name="Lan J."/>
            <person name="Che J."/>
            <person name="Ge C."/>
            <person name="Shi H."/>
            <person name="Pan Z."/>
            <person name="Liu X."/>
        </authorList>
    </citation>
    <scope>NUCLEOTIDE SEQUENCE [LARGE SCALE GENOMIC DNA]</scope>
    <source>
        <strain evidence="7">FJAT-22460</strain>
    </source>
</reference>
<dbReference type="InterPro" id="IPR007527">
    <property type="entry name" value="Znf_SWIM"/>
</dbReference>
<dbReference type="Proteomes" id="UP000036932">
    <property type="component" value="Unassembled WGS sequence"/>
</dbReference>
<dbReference type="PATRIC" id="fig|1705565.3.peg.4810"/>
<keyword evidence="1" id="KW-0378">Hydrolase</keyword>
<gene>
    <name evidence="6" type="ORF">AM231_13870</name>
</gene>
<name>A0A0M1P6K1_9BACL</name>
<comment type="caution">
    <text evidence="6">The sequence shown here is derived from an EMBL/GenBank/DDBJ whole genome shotgun (WGS) entry which is preliminary data.</text>
</comment>
<accession>A0A0M1P6K1</accession>
<evidence type="ECO:0000256" key="2">
    <source>
        <dbReference type="PROSITE-ProRule" id="PRU00325"/>
    </source>
</evidence>
<organism evidence="6 7">
    <name type="scientific">Paenibacillus solani</name>
    <dbReference type="NCBI Taxonomy" id="1705565"/>
    <lineage>
        <taxon>Bacteria</taxon>
        <taxon>Bacillati</taxon>
        <taxon>Bacillota</taxon>
        <taxon>Bacilli</taxon>
        <taxon>Bacillales</taxon>
        <taxon>Paenibacillaceae</taxon>
        <taxon>Paenibacillus</taxon>
    </lineage>
</organism>
<evidence type="ECO:0000259" key="5">
    <source>
        <dbReference type="PROSITE" id="PS51194"/>
    </source>
</evidence>
<dbReference type="EMBL" id="LIUT01000001">
    <property type="protein sequence ID" value="KOR90116.1"/>
    <property type="molecule type" value="Genomic_DNA"/>
</dbReference>
<protein>
    <submittedName>
        <fullName evidence="6">Helicase SNF</fullName>
    </submittedName>
</protein>
<evidence type="ECO:0000313" key="6">
    <source>
        <dbReference type="EMBL" id="KOR90116.1"/>
    </source>
</evidence>
<dbReference type="Pfam" id="PF00176">
    <property type="entry name" value="SNF2-rel_dom"/>
    <property type="match status" value="1"/>
</dbReference>
<dbReference type="Gene3D" id="3.40.50.300">
    <property type="entry name" value="P-loop containing nucleotide triphosphate hydrolases"/>
    <property type="match status" value="1"/>
</dbReference>
<evidence type="ECO:0000256" key="1">
    <source>
        <dbReference type="ARBA" id="ARBA00022801"/>
    </source>
</evidence>
<dbReference type="PROSITE" id="PS50966">
    <property type="entry name" value="ZF_SWIM"/>
    <property type="match status" value="1"/>
</dbReference>
<evidence type="ECO:0000259" key="3">
    <source>
        <dbReference type="PROSITE" id="PS50966"/>
    </source>
</evidence>
<dbReference type="PROSITE" id="PS51192">
    <property type="entry name" value="HELICASE_ATP_BIND_1"/>
    <property type="match status" value="1"/>
</dbReference>
<dbReference type="InterPro" id="IPR013663">
    <property type="entry name" value="Helicase_SWF/SNF/SWI_bac"/>
</dbReference>
<dbReference type="FunFam" id="3.40.50.300:FF:000533">
    <property type="entry name" value="Helicase, Snf2 family"/>
    <property type="match status" value="1"/>
</dbReference>
<sequence length="1107" mass="126642">MGYQLTERVIKLLCGKTSYDRGGVLYRDGQVNMLKQDPDARTYEAEVKDQESGIARAEIDSNGDVFAECSCLGYGLTIKRCRHIAALLLTIRDIEQTSEAPVRPYPSLLHPSVQRDDEDGQLTIRNTDALDEKEQDALLSSQLLGLFSYNGTKRSTAATRFDNREILDMECIFKLQSYGNQKHLFGVELRIGKKRLYIVHRIREFLQCVKRRETCVFTRNFIYDPELHSFKKEHDELLQQLNRIYEHESMLKQTLDIYSSTSKKGTNDRMLIIPPSFWLQIRERLSGSVHSLLSMDGIMTDKLEFMENPIPLQFEFDESGDDHYLMKVDGLERMTVMEGYGLVIVDGKLIELESEACSKLSEMKQLLKTAYKPHIRIQPDMMESIMERVVPGLMKLGSVHVAQSVSDRIVKTPLKAKLYLDRVRGRLLAGLDFQYGEITINPLEGNRAKHSSSSILVRDGELEQRILELIENASFAKTDGGFFMNDEDAEYDFLYHTLPELEKLLVVYATTAVKERVLTEPIGAKVRVDIDERTDWLELKFDMEGIREAEIREIIKSLEDKRKYHRLRNGALLPLESADFQAMVSLMNRLGPWLYEGEGTKFKLPVIQGLQLLDWEDSGSAVQLGRSLRRMLQHVKNPDDLDFAVPPGLENVLRDYQKFGFQWMKTMAHYRFGGILADDMGLGKTIQSIAFILSVLPEIRERKEPALIVAPASLLYNWLSELHKFAPGIKAVIADGTQTERAKILRNTEDADVIITSYPLLRRDVGQYAKLSFLALILDEAQAFKNYTTQTAQVVKTLRARYRFALTGTPVENRLEELWSIYDVVFPELFGDRTAFHELPKETVAKRVRPFLLRRLKSDVLQELPEKIETIQASGLLIEQKKLYTAYLAKLRQETLKHLAQDGFQKNRIRILAGLTRLRQICCHPALFVDGYEGSSAKFEQLLETIEECRQSGRRMLVFSQFTGMLKVIARELGYRGIPFFYLDGQTPASDRVELCERFNEGERELFLISLKAGGTGLNLTGADTVILYDLWWNPAVEQQATDRAHRIGQKKVVQVIRLVSQDTIEDKMVALQQKKKNLMEELVQPGEGALSSWTEADIRELLALQG</sequence>
<feature type="domain" description="Helicase C-terminal" evidence="5">
    <location>
        <begin position="938"/>
        <end position="1103"/>
    </location>
</feature>
<dbReference type="PROSITE" id="PS51194">
    <property type="entry name" value="HELICASE_CTER"/>
    <property type="match status" value="1"/>
</dbReference>
<dbReference type="InterPro" id="IPR001650">
    <property type="entry name" value="Helicase_C-like"/>
</dbReference>
<dbReference type="GO" id="GO:0005524">
    <property type="term" value="F:ATP binding"/>
    <property type="evidence" value="ECO:0007669"/>
    <property type="project" value="InterPro"/>
</dbReference>
<dbReference type="AlphaFoldDB" id="A0A0M1P6K1"/>
<dbReference type="RefSeq" id="WP_054403063.1">
    <property type="nucleotide sequence ID" value="NZ_LIUT01000001.1"/>
</dbReference>
<keyword evidence="6" id="KW-0067">ATP-binding</keyword>
<dbReference type="Pfam" id="PF08455">
    <property type="entry name" value="SNF2_assoc"/>
    <property type="match status" value="1"/>
</dbReference>
<dbReference type="SMART" id="SM00490">
    <property type="entry name" value="HELICc"/>
    <property type="match status" value="1"/>
</dbReference>
<keyword evidence="2" id="KW-0863">Zinc-finger</keyword>
<feature type="domain" description="Helicase ATP-binding" evidence="4">
    <location>
        <begin position="665"/>
        <end position="828"/>
    </location>
</feature>
<keyword evidence="6" id="KW-0547">Nucleotide-binding</keyword>
<keyword evidence="2" id="KW-0479">Metal-binding</keyword>
<dbReference type="OrthoDB" id="9760715at2"/>
<feature type="domain" description="SWIM-type" evidence="3">
    <location>
        <begin position="55"/>
        <end position="92"/>
    </location>
</feature>
<evidence type="ECO:0000313" key="7">
    <source>
        <dbReference type="Proteomes" id="UP000036932"/>
    </source>
</evidence>
<proteinExistence type="predicted"/>
<dbReference type="Gene3D" id="3.40.50.10810">
    <property type="entry name" value="Tandem AAA-ATPase domain"/>
    <property type="match status" value="1"/>
</dbReference>
<keyword evidence="6" id="KW-0347">Helicase</keyword>
<dbReference type="SMART" id="SM00487">
    <property type="entry name" value="DEXDc"/>
    <property type="match status" value="1"/>
</dbReference>
<dbReference type="InterPro" id="IPR038718">
    <property type="entry name" value="SNF2-like_sf"/>
</dbReference>
<dbReference type="Pfam" id="PF00271">
    <property type="entry name" value="Helicase_C"/>
    <property type="match status" value="1"/>
</dbReference>